<dbReference type="InParanoid" id="A8NRQ1"/>
<dbReference type="RefSeq" id="XP_001835827.2">
    <property type="nucleotide sequence ID" value="XM_001835775.2"/>
</dbReference>
<dbReference type="InterPro" id="IPR051615">
    <property type="entry name" value="Transcr_Regulatory_Elem"/>
</dbReference>
<keyword evidence="7" id="KW-0539">Nucleus</keyword>
<dbReference type="GO" id="GO:0005634">
    <property type="term" value="C:nucleus"/>
    <property type="evidence" value="ECO:0007669"/>
    <property type="project" value="UniProtKB-SubCell"/>
</dbReference>
<dbReference type="HOGENOM" id="CLU_010791_0_0_1"/>
<evidence type="ECO:0000256" key="2">
    <source>
        <dbReference type="ARBA" id="ARBA00022723"/>
    </source>
</evidence>
<dbReference type="InterPro" id="IPR036864">
    <property type="entry name" value="Zn2-C6_fun-type_DNA-bd_sf"/>
</dbReference>
<dbReference type="eggNOG" id="ENOG502QWTJ">
    <property type="taxonomic scope" value="Eukaryota"/>
</dbReference>
<dbReference type="GeneID" id="6012362"/>
<dbReference type="PROSITE" id="PS50048">
    <property type="entry name" value="ZN2_CY6_FUNGAL_2"/>
    <property type="match status" value="1"/>
</dbReference>
<feature type="compositionally biased region" description="Pro residues" evidence="8">
    <location>
        <begin position="67"/>
        <end position="85"/>
    </location>
</feature>
<dbReference type="VEuPathDB" id="FungiDB:CC1G_02915"/>
<feature type="compositionally biased region" description="Polar residues" evidence="8">
    <location>
        <begin position="138"/>
        <end position="151"/>
    </location>
</feature>
<evidence type="ECO:0000256" key="1">
    <source>
        <dbReference type="ARBA" id="ARBA00004123"/>
    </source>
</evidence>
<dbReference type="CDD" id="cd12148">
    <property type="entry name" value="fungal_TF_MHR"/>
    <property type="match status" value="1"/>
</dbReference>
<dbReference type="GO" id="GO:0003677">
    <property type="term" value="F:DNA binding"/>
    <property type="evidence" value="ECO:0007669"/>
    <property type="project" value="UniProtKB-KW"/>
</dbReference>
<protein>
    <recommendedName>
        <fullName evidence="9">Zn(2)-C6 fungal-type domain-containing protein</fullName>
    </recommendedName>
</protein>
<dbReference type="EMBL" id="AACS02000008">
    <property type="protein sequence ID" value="EAU85892.2"/>
    <property type="molecule type" value="Genomic_DNA"/>
</dbReference>
<dbReference type="KEGG" id="cci:CC1G_02915"/>
<evidence type="ECO:0000256" key="6">
    <source>
        <dbReference type="ARBA" id="ARBA00023163"/>
    </source>
</evidence>
<keyword evidence="11" id="KW-1185">Reference proteome</keyword>
<dbReference type="STRING" id="240176.A8NRQ1"/>
<evidence type="ECO:0000256" key="3">
    <source>
        <dbReference type="ARBA" id="ARBA00022833"/>
    </source>
</evidence>
<evidence type="ECO:0000256" key="4">
    <source>
        <dbReference type="ARBA" id="ARBA00023015"/>
    </source>
</evidence>
<feature type="region of interest" description="Disordered" evidence="8">
    <location>
        <begin position="1"/>
        <end position="113"/>
    </location>
</feature>
<dbReference type="PANTHER" id="PTHR31313">
    <property type="entry name" value="TY1 ENHANCER ACTIVATOR"/>
    <property type="match status" value="1"/>
</dbReference>
<comment type="caution">
    <text evidence="10">The sequence shown here is derived from an EMBL/GenBank/DDBJ whole genome shotgun (WGS) entry which is preliminary data.</text>
</comment>
<keyword evidence="4" id="KW-0805">Transcription regulation</keyword>
<comment type="subcellular location">
    <subcellularLocation>
        <location evidence="1">Nucleus</location>
    </subcellularLocation>
</comment>
<feature type="region of interest" description="Disordered" evidence="8">
    <location>
        <begin position="134"/>
        <end position="246"/>
    </location>
</feature>
<dbReference type="GO" id="GO:0000981">
    <property type="term" value="F:DNA-binding transcription factor activity, RNA polymerase II-specific"/>
    <property type="evidence" value="ECO:0007669"/>
    <property type="project" value="InterPro"/>
</dbReference>
<evidence type="ECO:0000256" key="5">
    <source>
        <dbReference type="ARBA" id="ARBA00023125"/>
    </source>
</evidence>
<sequence length="887" mass="98769">MKRHDLPPVSLNDFTLTPSHSAYSPESDQILPPPQASLHTDHSLDSDFWGQHSNQSHSPSSVSVSPTIPPPPSAPSAPPPPPADPPKPKKSRREKPRIELAPDQPPTTQGKPRERVYVACIQCRTRKIRCDGAKPTCHNCSRRTTGNNDCTYDSVPKRRGPDKCPGARQRSARGANGEVVGPRRRRRTTRSDTTASNSDTNANTISKQAPAVEPLVQALPQSPLDPGPHPINAHANQPHPEQPSHSVPDFVKPYPPECGCHGLVDCPDLLGGYSLTDSRKSSAMPSPTYDYPFDHFSMMPPHPHVETRGGYITEIDENGEECAHQQRQEIDIGSQPSLNFTRKVWWDSLLSLYASSNPFHLRAISASERETISHKIGADLRWIFRASNYWFSFFHLPTFFGNFYDPHKRERMQPSLVLALLAISTFFQSSEVGNGQGGRERALRFRDEAQGALEASFNSGWIDETLAQAAWLLALFEVCAHPSHSSERSGSSMLMLDSLIRSLSLTLVDADDPNTTLFPPGSVPVVSQPHRRLTQVSGNRLWYPDQPTVPDLSYPAHNVSHPEPSGCTCQSMTLGENWSSANDLVPMWGSTPAWGEGWSEADLRKESIRRLCWSSMILAAGHISYTMAHRQTGLDLFISDPANYALLFSGESVARSPSLSGQQSSKDTVWALFDRAFLLWHGCIRMRNNARASDTDKAQFAVKAWIEADALEQALNKHTCAIERAFIFQAREYIFNTRMCISYEFRRFVPLVSANVDSLFHRTKAEEWLSHQATVAQRFMLGLHTITGNANNLLARRPFFVFWFMGQIGRALALWQCDNSLTVALDVCKALLPAIDYLTALWPCLEQRLRYDALRDKLEQACYTAGISPPPPPNLTLPLPSTPEALV</sequence>
<dbReference type="CDD" id="cd00067">
    <property type="entry name" value="GAL4"/>
    <property type="match status" value="1"/>
</dbReference>
<evidence type="ECO:0000313" key="10">
    <source>
        <dbReference type="EMBL" id="EAU85892.2"/>
    </source>
</evidence>
<feature type="compositionally biased region" description="Low complexity" evidence="8">
    <location>
        <begin position="191"/>
        <end position="204"/>
    </location>
</feature>
<organism evidence="10 11">
    <name type="scientific">Coprinopsis cinerea (strain Okayama-7 / 130 / ATCC MYA-4618 / FGSC 9003)</name>
    <name type="common">Inky cap fungus</name>
    <name type="synonym">Hormographiella aspergillata</name>
    <dbReference type="NCBI Taxonomy" id="240176"/>
    <lineage>
        <taxon>Eukaryota</taxon>
        <taxon>Fungi</taxon>
        <taxon>Dikarya</taxon>
        <taxon>Basidiomycota</taxon>
        <taxon>Agaricomycotina</taxon>
        <taxon>Agaricomycetes</taxon>
        <taxon>Agaricomycetidae</taxon>
        <taxon>Agaricales</taxon>
        <taxon>Agaricineae</taxon>
        <taxon>Psathyrellaceae</taxon>
        <taxon>Coprinopsis</taxon>
    </lineage>
</organism>
<evidence type="ECO:0000256" key="8">
    <source>
        <dbReference type="SAM" id="MobiDB-lite"/>
    </source>
</evidence>
<feature type="compositionally biased region" description="Polar residues" evidence="8">
    <location>
        <begin position="12"/>
        <end position="27"/>
    </location>
</feature>
<dbReference type="OMA" id="EWLTHQA"/>
<evidence type="ECO:0000256" key="7">
    <source>
        <dbReference type="ARBA" id="ARBA00023242"/>
    </source>
</evidence>
<gene>
    <name evidence="10" type="ORF">CC1G_02915</name>
</gene>
<dbReference type="SMART" id="SM00066">
    <property type="entry name" value="GAL4"/>
    <property type="match status" value="1"/>
</dbReference>
<feature type="domain" description="Zn(2)-C6 fungal-type" evidence="9">
    <location>
        <begin position="119"/>
        <end position="152"/>
    </location>
</feature>
<dbReference type="InterPro" id="IPR001138">
    <property type="entry name" value="Zn2Cys6_DnaBD"/>
</dbReference>
<reference evidence="10 11" key="1">
    <citation type="journal article" date="2010" name="Proc. Natl. Acad. Sci. U.S.A.">
        <title>Insights into evolution of multicellular fungi from the assembled chromosomes of the mushroom Coprinopsis cinerea (Coprinus cinereus).</title>
        <authorList>
            <person name="Stajich J.E."/>
            <person name="Wilke S.K."/>
            <person name="Ahren D."/>
            <person name="Au C.H."/>
            <person name="Birren B.W."/>
            <person name="Borodovsky M."/>
            <person name="Burns C."/>
            <person name="Canback B."/>
            <person name="Casselton L.A."/>
            <person name="Cheng C.K."/>
            <person name="Deng J."/>
            <person name="Dietrich F.S."/>
            <person name="Fargo D.C."/>
            <person name="Farman M.L."/>
            <person name="Gathman A.C."/>
            <person name="Goldberg J."/>
            <person name="Guigo R."/>
            <person name="Hoegger P.J."/>
            <person name="Hooker J.B."/>
            <person name="Huggins A."/>
            <person name="James T.Y."/>
            <person name="Kamada T."/>
            <person name="Kilaru S."/>
            <person name="Kodira C."/>
            <person name="Kues U."/>
            <person name="Kupfer D."/>
            <person name="Kwan H.S."/>
            <person name="Lomsadze A."/>
            <person name="Li W."/>
            <person name="Lilly W.W."/>
            <person name="Ma L.J."/>
            <person name="Mackey A.J."/>
            <person name="Manning G."/>
            <person name="Martin F."/>
            <person name="Muraguchi H."/>
            <person name="Natvig D.O."/>
            <person name="Palmerini H."/>
            <person name="Ramesh M.A."/>
            <person name="Rehmeyer C.J."/>
            <person name="Roe B.A."/>
            <person name="Shenoy N."/>
            <person name="Stanke M."/>
            <person name="Ter-Hovhannisyan V."/>
            <person name="Tunlid A."/>
            <person name="Velagapudi R."/>
            <person name="Vision T.J."/>
            <person name="Zeng Q."/>
            <person name="Zolan M.E."/>
            <person name="Pukkila P.J."/>
        </authorList>
    </citation>
    <scope>NUCLEOTIDE SEQUENCE [LARGE SCALE GENOMIC DNA]</scope>
    <source>
        <strain evidence="11">Okayama-7 / 130 / ATCC MYA-4618 / FGSC 9003</strain>
    </source>
</reference>
<dbReference type="Pfam" id="PF00172">
    <property type="entry name" value="Zn_clus"/>
    <property type="match status" value="1"/>
</dbReference>
<keyword evidence="3" id="KW-0862">Zinc</keyword>
<dbReference type="GO" id="GO:0008270">
    <property type="term" value="F:zinc ion binding"/>
    <property type="evidence" value="ECO:0007669"/>
    <property type="project" value="InterPro"/>
</dbReference>
<evidence type="ECO:0000313" key="11">
    <source>
        <dbReference type="Proteomes" id="UP000001861"/>
    </source>
</evidence>
<name>A8NRQ1_COPC7</name>
<keyword evidence="6" id="KW-0804">Transcription</keyword>
<evidence type="ECO:0000259" key="9">
    <source>
        <dbReference type="PROSITE" id="PS50048"/>
    </source>
</evidence>
<keyword evidence="2" id="KW-0479">Metal-binding</keyword>
<dbReference type="Gene3D" id="4.10.240.10">
    <property type="entry name" value="Zn(2)-C6 fungal-type DNA-binding domain"/>
    <property type="match status" value="1"/>
</dbReference>
<proteinExistence type="predicted"/>
<dbReference type="SUPFAM" id="SSF57701">
    <property type="entry name" value="Zn2/Cys6 DNA-binding domain"/>
    <property type="match status" value="1"/>
</dbReference>
<dbReference type="OrthoDB" id="2123952at2759"/>
<keyword evidence="5" id="KW-0238">DNA-binding</keyword>
<accession>A8NRQ1</accession>
<dbReference type="PANTHER" id="PTHR31313:SF81">
    <property type="entry name" value="TY1 ENHANCER ACTIVATOR"/>
    <property type="match status" value="1"/>
</dbReference>
<dbReference type="Proteomes" id="UP000001861">
    <property type="component" value="Unassembled WGS sequence"/>
</dbReference>
<dbReference type="AlphaFoldDB" id="A8NRQ1"/>